<gene>
    <name evidence="2" type="ORF">FSB_LOCUS39821</name>
</gene>
<proteinExistence type="predicted"/>
<accession>A0A2N9HJY3</accession>
<dbReference type="EMBL" id="OIVN01003535">
    <property type="protein sequence ID" value="SPD11939.1"/>
    <property type="molecule type" value="Genomic_DNA"/>
</dbReference>
<evidence type="ECO:0000256" key="1">
    <source>
        <dbReference type="SAM" id="MobiDB-lite"/>
    </source>
</evidence>
<dbReference type="PANTHER" id="PTHR33443">
    <property type="entry name" value="ZGC:112980"/>
    <property type="match status" value="1"/>
</dbReference>
<dbReference type="InterPro" id="IPR053234">
    <property type="entry name" value="RPM1_Interactor"/>
</dbReference>
<organism evidence="2">
    <name type="scientific">Fagus sylvatica</name>
    <name type="common">Beechnut</name>
    <dbReference type="NCBI Taxonomy" id="28930"/>
    <lineage>
        <taxon>Eukaryota</taxon>
        <taxon>Viridiplantae</taxon>
        <taxon>Streptophyta</taxon>
        <taxon>Embryophyta</taxon>
        <taxon>Tracheophyta</taxon>
        <taxon>Spermatophyta</taxon>
        <taxon>Magnoliopsida</taxon>
        <taxon>eudicotyledons</taxon>
        <taxon>Gunneridae</taxon>
        <taxon>Pentapetalae</taxon>
        <taxon>rosids</taxon>
        <taxon>fabids</taxon>
        <taxon>Fagales</taxon>
        <taxon>Fagaceae</taxon>
        <taxon>Fagus</taxon>
    </lineage>
</organism>
<evidence type="ECO:0000313" key="2">
    <source>
        <dbReference type="EMBL" id="SPD11939.1"/>
    </source>
</evidence>
<feature type="region of interest" description="Disordered" evidence="1">
    <location>
        <begin position="1"/>
        <end position="26"/>
    </location>
</feature>
<reference evidence="2" key="1">
    <citation type="submission" date="2018-02" db="EMBL/GenBank/DDBJ databases">
        <authorList>
            <person name="Cohen D.B."/>
            <person name="Kent A.D."/>
        </authorList>
    </citation>
    <scope>NUCLEOTIDE SEQUENCE</scope>
</reference>
<name>A0A2N9HJY3_FAGSY</name>
<protein>
    <submittedName>
        <fullName evidence="2">Uncharacterized protein</fullName>
    </submittedName>
</protein>
<feature type="region of interest" description="Disordered" evidence="1">
    <location>
        <begin position="492"/>
        <end position="515"/>
    </location>
</feature>
<sequence length="583" mass="63977">MNSLPEILDISSDDEQGFPETGGGDGDDCDWLARLLIDAADDKQNLPEDDSDEVVVVGEFINDMRNSNSRESTAMLRDFDDDCVVLDGDPNNSVSEVNDDDTADNGSDECLIVGGKGQIACRDYPHPRHLCAIYPFSSTPHDKHCDQCHCYVCESVVPCLHWGTGISNNDHCHATDKEEIWKFQRKCFKLGINAQALMCPDSPLSVALPQCNQPQPLDSFPFPSNSMPPNQVSRPSTIRPCTTVNNYTVPNVISQGRSQQPASILPKNRVHPHLISQQLRGVHQRDRAVSHGNLGPRLTSTVFKKGSVGGASPMPRNVYVSGSAINNNCVRAAQHARIATSTTLSNERNPIRWQNVCPSVKNLEACRPRDSSQPNLGSFVGNIIPSQQQMYNQPIAQSNDGQNFYQHGYQSQNASKDIYQNGNCLNDRQNIIQHGNQSQSVSDPGSVDFNISWPYNSAQCDQQPPIGNVQVQSGGYIYEPTPVEDSNSQFMRSAPFSQNSRPESIGSANLSPSNQEVPIENSILQSTEPTNEPYPINLSSVDLEFDWLGGSILSEPIFSPGPSSIDPGMLSFDFETSWNSAHA</sequence>
<dbReference type="AlphaFoldDB" id="A0A2N9HJY3"/>
<dbReference type="PANTHER" id="PTHR33443:SF35">
    <property type="entry name" value="VQ DOMAIN-CONTAINING PROTEIN"/>
    <property type="match status" value="1"/>
</dbReference>